<comment type="caution">
    <text evidence="1">The sequence shown here is derived from an EMBL/GenBank/DDBJ whole genome shotgun (WGS) entry which is preliminary data.</text>
</comment>
<reference evidence="1 2" key="1">
    <citation type="journal article" date="2016" name="Nat. Commun.">
        <title>Thousands of microbial genomes shed light on interconnected biogeochemical processes in an aquifer system.</title>
        <authorList>
            <person name="Anantharaman K."/>
            <person name="Brown C.T."/>
            <person name="Hug L.A."/>
            <person name="Sharon I."/>
            <person name="Castelle C.J."/>
            <person name="Probst A.J."/>
            <person name="Thomas B.C."/>
            <person name="Singh A."/>
            <person name="Wilkins M.J."/>
            <person name="Karaoz U."/>
            <person name="Brodie E.L."/>
            <person name="Williams K.H."/>
            <person name="Hubbard S.S."/>
            <person name="Banfield J.F."/>
        </authorList>
    </citation>
    <scope>NUCLEOTIDE SEQUENCE [LARGE SCALE GENOMIC DNA]</scope>
</reference>
<name>A0A1F5GG62_9BACT</name>
<evidence type="ECO:0000313" key="1">
    <source>
        <dbReference type="EMBL" id="OGD90829.1"/>
    </source>
</evidence>
<organism evidence="1 2">
    <name type="scientific">Candidatus Curtissbacteria bacterium RIFCSPHIGHO2_02_FULL_42_15</name>
    <dbReference type="NCBI Taxonomy" id="1797716"/>
    <lineage>
        <taxon>Bacteria</taxon>
        <taxon>Candidatus Curtissiibacteriota</taxon>
    </lineage>
</organism>
<gene>
    <name evidence="1" type="ORF">A3D07_01045</name>
</gene>
<dbReference type="EMBL" id="MFBF01000032">
    <property type="protein sequence ID" value="OGD90829.1"/>
    <property type="molecule type" value="Genomic_DNA"/>
</dbReference>
<protein>
    <submittedName>
        <fullName evidence="1">Uncharacterized protein</fullName>
    </submittedName>
</protein>
<dbReference type="Proteomes" id="UP000177124">
    <property type="component" value="Unassembled WGS sequence"/>
</dbReference>
<sequence length="141" mass="15548">MSKENPTFEQYVERVASKTQGPEYIEVVDQQIVTSIQGALFKDPETSRILTEQPLKAATCMAVEKPEDMEIVLSSFAAQEGNGLLLRIETIIEEDSGSLRLNPVDHADPDPELANMVLDVKTGIKNVLRRVDAKVNGNGNH</sequence>
<evidence type="ECO:0000313" key="2">
    <source>
        <dbReference type="Proteomes" id="UP000177124"/>
    </source>
</evidence>
<dbReference type="AlphaFoldDB" id="A0A1F5GG62"/>
<accession>A0A1F5GG62</accession>
<proteinExistence type="predicted"/>